<keyword evidence="11" id="KW-0256">Endoplasmic reticulum</keyword>
<evidence type="ECO:0000313" key="19">
    <source>
        <dbReference type="EMBL" id="KDQ57713.1"/>
    </source>
</evidence>
<evidence type="ECO:0000256" key="11">
    <source>
        <dbReference type="ARBA" id="ARBA00022824"/>
    </source>
</evidence>
<dbReference type="OrthoDB" id="7759664at2759"/>
<dbReference type="EMBL" id="KL197719">
    <property type="protein sequence ID" value="KDQ57713.1"/>
    <property type="molecule type" value="Genomic_DNA"/>
</dbReference>
<keyword evidence="13 17" id="KW-1133">Transmembrane helix</keyword>
<dbReference type="GO" id="GO:0036503">
    <property type="term" value="P:ERAD pathway"/>
    <property type="evidence" value="ECO:0007669"/>
    <property type="project" value="TreeGrafter"/>
</dbReference>
<dbReference type="SMART" id="SM00184">
    <property type="entry name" value="RING"/>
    <property type="match status" value="1"/>
</dbReference>
<dbReference type="InParanoid" id="A0A067PSC1"/>
<dbReference type="Pfam" id="PF12678">
    <property type="entry name" value="zf-rbx1"/>
    <property type="match status" value="1"/>
</dbReference>
<evidence type="ECO:0000256" key="15">
    <source>
        <dbReference type="PROSITE-ProRule" id="PRU00175"/>
    </source>
</evidence>
<evidence type="ECO:0000256" key="12">
    <source>
        <dbReference type="ARBA" id="ARBA00022833"/>
    </source>
</evidence>
<dbReference type="GO" id="GO:0061630">
    <property type="term" value="F:ubiquitin protein ligase activity"/>
    <property type="evidence" value="ECO:0007669"/>
    <property type="project" value="UniProtKB-EC"/>
</dbReference>
<dbReference type="CDD" id="cd16479">
    <property type="entry name" value="RING-H2_synoviolin"/>
    <property type="match status" value="1"/>
</dbReference>
<evidence type="ECO:0000256" key="3">
    <source>
        <dbReference type="ARBA" id="ARBA00004906"/>
    </source>
</evidence>
<evidence type="ECO:0000256" key="8">
    <source>
        <dbReference type="ARBA" id="ARBA00022723"/>
    </source>
</evidence>
<dbReference type="GO" id="GO:0008270">
    <property type="term" value="F:zinc ion binding"/>
    <property type="evidence" value="ECO:0007669"/>
    <property type="project" value="UniProtKB-KW"/>
</dbReference>
<keyword evidence="10" id="KW-0833">Ubl conjugation pathway</keyword>
<feature type="compositionally biased region" description="Low complexity" evidence="16">
    <location>
        <begin position="394"/>
        <end position="428"/>
    </location>
</feature>
<dbReference type="InterPro" id="IPR001841">
    <property type="entry name" value="Znf_RING"/>
</dbReference>
<feature type="compositionally biased region" description="Polar residues" evidence="16">
    <location>
        <begin position="564"/>
        <end position="595"/>
    </location>
</feature>
<evidence type="ECO:0000256" key="1">
    <source>
        <dbReference type="ARBA" id="ARBA00000900"/>
    </source>
</evidence>
<feature type="region of interest" description="Disordered" evidence="16">
    <location>
        <begin position="610"/>
        <end position="686"/>
    </location>
</feature>
<dbReference type="SUPFAM" id="SSF57850">
    <property type="entry name" value="RING/U-box"/>
    <property type="match status" value="1"/>
</dbReference>
<feature type="transmembrane region" description="Helical" evidence="17">
    <location>
        <begin position="249"/>
        <end position="268"/>
    </location>
</feature>
<dbReference type="InterPro" id="IPR058051">
    <property type="entry name" value="Znf_RING_synoviolin"/>
</dbReference>
<dbReference type="FunCoup" id="A0A067PSC1">
    <property type="interactions" value="514"/>
</dbReference>
<feature type="compositionally biased region" description="Polar residues" evidence="16">
    <location>
        <begin position="909"/>
        <end position="920"/>
    </location>
</feature>
<evidence type="ECO:0000256" key="2">
    <source>
        <dbReference type="ARBA" id="ARBA00004477"/>
    </source>
</evidence>
<evidence type="ECO:0000256" key="6">
    <source>
        <dbReference type="ARBA" id="ARBA00022679"/>
    </source>
</evidence>
<reference evidence="20" key="1">
    <citation type="journal article" date="2014" name="Proc. Natl. Acad. Sci. U.S.A.">
        <title>Extensive sampling of basidiomycete genomes demonstrates inadequacy of the white-rot/brown-rot paradigm for wood decay fungi.</title>
        <authorList>
            <person name="Riley R."/>
            <person name="Salamov A.A."/>
            <person name="Brown D.W."/>
            <person name="Nagy L.G."/>
            <person name="Floudas D."/>
            <person name="Held B.W."/>
            <person name="Levasseur A."/>
            <person name="Lombard V."/>
            <person name="Morin E."/>
            <person name="Otillar R."/>
            <person name="Lindquist E.A."/>
            <person name="Sun H."/>
            <person name="LaButti K.M."/>
            <person name="Schmutz J."/>
            <person name="Jabbour D."/>
            <person name="Luo H."/>
            <person name="Baker S.E."/>
            <person name="Pisabarro A.G."/>
            <person name="Walton J.D."/>
            <person name="Blanchette R.A."/>
            <person name="Henrissat B."/>
            <person name="Martin F."/>
            <person name="Cullen D."/>
            <person name="Hibbett D.S."/>
            <person name="Grigoriev I.V."/>
        </authorList>
    </citation>
    <scope>NUCLEOTIDE SEQUENCE [LARGE SCALE GENOMIC DNA]</scope>
    <source>
        <strain evidence="20">MUCL 33604</strain>
    </source>
</reference>
<feature type="domain" description="RING-type" evidence="18">
    <location>
        <begin position="320"/>
        <end position="384"/>
    </location>
</feature>
<dbReference type="InterPro" id="IPR057992">
    <property type="entry name" value="TPR_SYVN1_N"/>
</dbReference>
<evidence type="ECO:0000313" key="20">
    <source>
        <dbReference type="Proteomes" id="UP000027265"/>
    </source>
</evidence>
<comment type="catalytic activity">
    <reaction evidence="1">
        <text>S-ubiquitinyl-[E2 ubiquitin-conjugating enzyme]-L-cysteine + [acceptor protein]-L-lysine = [E2 ubiquitin-conjugating enzyme]-L-cysteine + N(6)-ubiquitinyl-[acceptor protein]-L-lysine.</text>
        <dbReference type="EC" id="2.3.2.27"/>
    </reaction>
</comment>
<feature type="transmembrane region" description="Helical" evidence="17">
    <location>
        <begin position="119"/>
        <end position="138"/>
    </location>
</feature>
<dbReference type="InterPro" id="IPR024766">
    <property type="entry name" value="Znf_RING_H2"/>
</dbReference>
<keyword evidence="9 15" id="KW-0863">Zinc-finger</keyword>
<sequence length="937" mass="100825">MPIHAFIRQRVQPAVSALTSYFFLYAIISCGAVVAAILNALKYHSNFYSVAIFMSKSSRSVLILANFGFLIALLCGRVMQQIFLGSLQPREVERLYDRMWFFVTESLLAFTIFRDEFDFPFAFMFGFLLFVKCFHWLMADRIETMDQVPYPGPPLLFHIRMNCLFAILSLTDFVMFVFAVESTLAHGVGGTLLFASEYAILMASALNAMAKYILSVIDLRRARSRGGVNAPPWENKSMHVFYIELATDFLKLSTYLAFCALIITFYGLPLNILRDVYMTASSFITRLRALNRYHTATRNMDQRYPNATEEEMATMSDRTCIICREEMVLPTAAQATVPDGGTQAQAPAMDGPNTTPKKLPCGHIFHFHCLRSWLERQQSCPTCRRTVLETTPSAGRQGAQVGGRAAAPQPGAAPAPNLFNFFGQQPQPGQQPPNQPVQQPGNPGGFLGRLFGIPPQPQNAGGQFAPPGAPPAAGIVPGQIPADLGWQHVPQMVHHQPVLHAPPMFQGFYGPGGIWQPWGMDAQWFAQAPGQVPQGLGQAQRQGTEAPPATSANPPATSAVGVSMTPTPTQTAPAGYSSATTDSAPQMNANDGTSTPRDAAALAAMRRYNSSRPAGLSSDSRSTSSTSVGKSTSVEISSSTSAASQPQPNISTSTSDPSTSQPPPPASTSAPNGIPPSTDVNHEMRPEIPPLIPLYDFTPYPRYAQSPFTPPPYGGPMPSQRPTTTAHGQPGTSQTQAGPGSGFRTPFRAPPASYFSSSRLLNAVQQRAAGTAPASRPSLSRLPETLTDEQLGRLDSLTRDAIDERIRVLEGVSGAVSRCVEELMRVRSILPPRADSRDFTRSRAGSSSSHPNPTATTQADPAAPRSVASPPPEHEGNGIIGTAELDDLLATAREALREAKLDEAIQSTADLTVGESSSQAAPVAQDEATGDSEEGTK</sequence>
<dbReference type="EC" id="2.3.2.27" evidence="5"/>
<dbReference type="PROSITE" id="PS50089">
    <property type="entry name" value="ZF_RING_2"/>
    <property type="match status" value="1"/>
</dbReference>
<evidence type="ECO:0000256" key="10">
    <source>
        <dbReference type="ARBA" id="ARBA00022786"/>
    </source>
</evidence>
<feature type="region of interest" description="Disordered" evidence="16">
    <location>
        <begin position="531"/>
        <end position="595"/>
    </location>
</feature>
<keyword evidence="8" id="KW-0479">Metal-binding</keyword>
<evidence type="ECO:0000256" key="14">
    <source>
        <dbReference type="ARBA" id="ARBA00023136"/>
    </source>
</evidence>
<dbReference type="PANTHER" id="PTHR22763">
    <property type="entry name" value="RING ZINC FINGER PROTEIN"/>
    <property type="match status" value="1"/>
</dbReference>
<feature type="transmembrane region" description="Helical" evidence="17">
    <location>
        <begin position="159"/>
        <end position="180"/>
    </location>
</feature>
<protein>
    <recommendedName>
        <fullName evidence="5">RING-type E3 ubiquitin transferase</fullName>
        <ecNumber evidence="5">2.3.2.27</ecNumber>
    </recommendedName>
</protein>
<feature type="region of interest" description="Disordered" evidence="16">
    <location>
        <begin position="702"/>
        <end position="751"/>
    </location>
</feature>
<dbReference type="STRING" id="933084.A0A067PSC1"/>
<feature type="compositionally biased region" description="Low complexity" evidence="16">
    <location>
        <begin position="546"/>
        <end position="559"/>
    </location>
</feature>
<evidence type="ECO:0000256" key="16">
    <source>
        <dbReference type="SAM" id="MobiDB-lite"/>
    </source>
</evidence>
<name>A0A067PSC1_9AGAM</name>
<proteinExistence type="inferred from homology"/>
<dbReference type="InterPro" id="IPR050731">
    <property type="entry name" value="HRD1_E3_ubiq-ligases"/>
</dbReference>
<feature type="compositionally biased region" description="Low complexity" evidence="16">
    <location>
        <begin position="458"/>
        <end position="474"/>
    </location>
</feature>
<evidence type="ECO:0000256" key="17">
    <source>
        <dbReference type="SAM" id="Phobius"/>
    </source>
</evidence>
<feature type="transmembrane region" description="Helical" evidence="17">
    <location>
        <begin position="21"/>
        <end position="41"/>
    </location>
</feature>
<evidence type="ECO:0000256" key="7">
    <source>
        <dbReference type="ARBA" id="ARBA00022692"/>
    </source>
</evidence>
<dbReference type="GO" id="GO:0043161">
    <property type="term" value="P:proteasome-mediated ubiquitin-dependent protein catabolic process"/>
    <property type="evidence" value="ECO:0007669"/>
    <property type="project" value="TreeGrafter"/>
</dbReference>
<dbReference type="AlphaFoldDB" id="A0A067PSC1"/>
<accession>A0A067PSC1</accession>
<evidence type="ECO:0000256" key="4">
    <source>
        <dbReference type="ARBA" id="ARBA00010089"/>
    </source>
</evidence>
<evidence type="ECO:0000259" key="18">
    <source>
        <dbReference type="PROSITE" id="PS50089"/>
    </source>
</evidence>
<comment type="subcellular location">
    <subcellularLocation>
        <location evidence="2">Endoplasmic reticulum membrane</location>
        <topology evidence="2">Multi-pass membrane protein</topology>
    </subcellularLocation>
</comment>
<dbReference type="GO" id="GO:0016567">
    <property type="term" value="P:protein ubiquitination"/>
    <property type="evidence" value="ECO:0007669"/>
    <property type="project" value="UniProtKB-UniPathway"/>
</dbReference>
<organism evidence="19 20">
    <name type="scientific">Jaapia argillacea MUCL 33604</name>
    <dbReference type="NCBI Taxonomy" id="933084"/>
    <lineage>
        <taxon>Eukaryota</taxon>
        <taxon>Fungi</taxon>
        <taxon>Dikarya</taxon>
        <taxon>Basidiomycota</taxon>
        <taxon>Agaricomycotina</taxon>
        <taxon>Agaricomycetes</taxon>
        <taxon>Agaricomycetidae</taxon>
        <taxon>Jaapiales</taxon>
        <taxon>Jaapiaceae</taxon>
        <taxon>Jaapia</taxon>
    </lineage>
</organism>
<dbReference type="InterPro" id="IPR013083">
    <property type="entry name" value="Znf_RING/FYVE/PHD"/>
</dbReference>
<comment type="pathway">
    <text evidence="3">Protein modification; protein ubiquitination.</text>
</comment>
<dbReference type="HOGENOM" id="CLU_009169_2_0_1"/>
<comment type="similarity">
    <text evidence="4">Belongs to the HRD1 family.</text>
</comment>
<feature type="region of interest" description="Disordered" evidence="16">
    <location>
        <begin position="766"/>
        <end position="785"/>
    </location>
</feature>
<feature type="region of interest" description="Disordered" evidence="16">
    <location>
        <begin position="834"/>
        <end position="882"/>
    </location>
</feature>
<keyword evidence="7 17" id="KW-0812">Transmembrane</keyword>
<feature type="compositionally biased region" description="Polar residues" evidence="16">
    <location>
        <begin position="723"/>
        <end position="738"/>
    </location>
</feature>
<evidence type="ECO:0000256" key="9">
    <source>
        <dbReference type="ARBA" id="ARBA00022771"/>
    </source>
</evidence>
<dbReference type="Proteomes" id="UP000027265">
    <property type="component" value="Unassembled WGS sequence"/>
</dbReference>
<dbReference type="PANTHER" id="PTHR22763:SF184">
    <property type="entry name" value="E3 UBIQUITIN-PROTEIN LIGASE SYNOVIOLIN"/>
    <property type="match status" value="1"/>
</dbReference>
<feature type="region of interest" description="Disordered" evidence="16">
    <location>
        <begin position="909"/>
        <end position="937"/>
    </location>
</feature>
<feature type="region of interest" description="Disordered" evidence="16">
    <location>
        <begin position="391"/>
        <end position="474"/>
    </location>
</feature>
<keyword evidence="6" id="KW-0808">Transferase</keyword>
<dbReference type="UniPathway" id="UPA00143"/>
<gene>
    <name evidence="19" type="ORF">JAAARDRAFT_156640</name>
</gene>
<keyword evidence="20" id="KW-1185">Reference proteome</keyword>
<dbReference type="Pfam" id="PF25563">
    <property type="entry name" value="TPR_SYVN1_N"/>
    <property type="match status" value="1"/>
</dbReference>
<feature type="compositionally biased region" description="Acidic residues" evidence="16">
    <location>
        <begin position="928"/>
        <end position="937"/>
    </location>
</feature>
<feature type="transmembrane region" description="Helical" evidence="17">
    <location>
        <begin position="61"/>
        <end position="83"/>
    </location>
</feature>
<feature type="transmembrane region" description="Helical" evidence="17">
    <location>
        <begin position="192"/>
        <end position="214"/>
    </location>
</feature>
<feature type="compositionally biased region" description="Low complexity" evidence="16">
    <location>
        <begin position="851"/>
        <end position="868"/>
    </location>
</feature>
<evidence type="ECO:0000256" key="13">
    <source>
        <dbReference type="ARBA" id="ARBA00022989"/>
    </source>
</evidence>
<keyword evidence="12" id="KW-0862">Zinc</keyword>
<feature type="compositionally biased region" description="Low complexity" evidence="16">
    <location>
        <begin position="617"/>
        <end position="644"/>
    </location>
</feature>
<evidence type="ECO:0000256" key="5">
    <source>
        <dbReference type="ARBA" id="ARBA00012483"/>
    </source>
</evidence>
<keyword evidence="14 17" id="KW-0472">Membrane</keyword>
<dbReference type="GO" id="GO:0005789">
    <property type="term" value="C:endoplasmic reticulum membrane"/>
    <property type="evidence" value="ECO:0007669"/>
    <property type="project" value="UniProtKB-SubCell"/>
</dbReference>
<dbReference type="Gene3D" id="3.30.40.10">
    <property type="entry name" value="Zinc/RING finger domain, C3HC4 (zinc finger)"/>
    <property type="match status" value="1"/>
</dbReference>